<dbReference type="eggNOG" id="COG1388">
    <property type="taxonomic scope" value="Bacteria"/>
</dbReference>
<dbReference type="AlphaFoldDB" id="A0A0R2C9H7"/>
<evidence type="ECO:0000256" key="1">
    <source>
        <dbReference type="SAM" id="MobiDB-lite"/>
    </source>
</evidence>
<dbReference type="InterPro" id="IPR036779">
    <property type="entry name" value="LysM_dom_sf"/>
</dbReference>
<reference evidence="3 4" key="1">
    <citation type="journal article" date="2015" name="Genome Announc.">
        <title>Expanding the biotechnology potential of lactobacilli through comparative genomics of 213 strains and associated genera.</title>
        <authorList>
            <person name="Sun Z."/>
            <person name="Harris H.M."/>
            <person name="McCann A."/>
            <person name="Guo C."/>
            <person name="Argimon S."/>
            <person name="Zhang W."/>
            <person name="Yang X."/>
            <person name="Jeffery I.B."/>
            <person name="Cooney J.C."/>
            <person name="Kagawa T.F."/>
            <person name="Liu W."/>
            <person name="Song Y."/>
            <person name="Salvetti E."/>
            <person name="Wrobel A."/>
            <person name="Rasinkangas P."/>
            <person name="Parkhill J."/>
            <person name="Rea M.C."/>
            <person name="O'Sullivan O."/>
            <person name="Ritari J."/>
            <person name="Douillard F.P."/>
            <person name="Paul Ross R."/>
            <person name="Yang R."/>
            <person name="Briner A.E."/>
            <person name="Felis G.E."/>
            <person name="de Vos W.M."/>
            <person name="Barrangou R."/>
            <person name="Klaenhammer T.R."/>
            <person name="Caufield P.W."/>
            <person name="Cui Y."/>
            <person name="Zhang H."/>
            <person name="O'Toole P.W."/>
        </authorList>
    </citation>
    <scope>NUCLEOTIDE SEQUENCE [LARGE SCALE GENOMIC DNA]</scope>
    <source>
        <strain evidence="3 4">DSM 20605</strain>
    </source>
</reference>
<dbReference type="SUPFAM" id="SSF54106">
    <property type="entry name" value="LysM domain"/>
    <property type="match status" value="1"/>
</dbReference>
<sequence>MDIKKILLSAATVTGIMTAGTVAANADTVSVKAGDTVSELAHEYGTTVSDIQTENNLSNVNMIYVGQQLNVNGTNSATTQTTSSNSTANSSTTTSSNTTTTQSQSTTPATNNTVTASTTNSSVSTVANTSASENAAKAWIAARESGGSYTAQNGNYYGKYQLSKSYLNGDYSAANQERVATQYVTSRYGSWQGAVNHWKTYGWY</sequence>
<dbReference type="PATRIC" id="fig|1133569.4.peg.1370"/>
<feature type="domain" description="LysM" evidence="2">
    <location>
        <begin position="27"/>
        <end position="71"/>
    </location>
</feature>
<accession>A0A0R2C9H7</accession>
<dbReference type="Gene3D" id="3.10.350.10">
    <property type="entry name" value="LysM domain"/>
    <property type="match status" value="1"/>
</dbReference>
<evidence type="ECO:0000313" key="3">
    <source>
        <dbReference type="EMBL" id="KRM88465.1"/>
    </source>
</evidence>
<keyword evidence="4" id="KW-1185">Reference proteome</keyword>
<dbReference type="CDD" id="cd00118">
    <property type="entry name" value="LysM"/>
    <property type="match status" value="1"/>
</dbReference>
<organism evidence="3 4">
    <name type="scientific">Liquorilactobacillus vini DSM 20605</name>
    <dbReference type="NCBI Taxonomy" id="1133569"/>
    <lineage>
        <taxon>Bacteria</taxon>
        <taxon>Bacillati</taxon>
        <taxon>Bacillota</taxon>
        <taxon>Bacilli</taxon>
        <taxon>Lactobacillales</taxon>
        <taxon>Lactobacillaceae</taxon>
        <taxon>Liquorilactobacillus</taxon>
    </lineage>
</organism>
<proteinExistence type="predicted"/>
<dbReference type="OrthoDB" id="117366at2"/>
<comment type="caution">
    <text evidence="3">The sequence shown here is derived from an EMBL/GenBank/DDBJ whole genome shotgun (WGS) entry which is preliminary data.</text>
</comment>
<dbReference type="RefSeq" id="WP_010581558.1">
    <property type="nucleotide sequence ID" value="NZ_AHYZ01000214.1"/>
</dbReference>
<dbReference type="PROSITE" id="PS51782">
    <property type="entry name" value="LYSM"/>
    <property type="match status" value="1"/>
</dbReference>
<evidence type="ECO:0000259" key="2">
    <source>
        <dbReference type="PROSITE" id="PS51782"/>
    </source>
</evidence>
<name>A0A0R2C9H7_9LACO</name>
<dbReference type="InterPro" id="IPR018392">
    <property type="entry name" value="LysM"/>
</dbReference>
<gene>
    <name evidence="3" type="ORF">FD21_GL001238</name>
</gene>
<dbReference type="EMBL" id="AYYX01000034">
    <property type="protein sequence ID" value="KRM88465.1"/>
    <property type="molecule type" value="Genomic_DNA"/>
</dbReference>
<feature type="region of interest" description="Disordered" evidence="1">
    <location>
        <begin position="75"/>
        <end position="127"/>
    </location>
</feature>
<evidence type="ECO:0000313" key="4">
    <source>
        <dbReference type="Proteomes" id="UP000051576"/>
    </source>
</evidence>
<dbReference type="Proteomes" id="UP000051576">
    <property type="component" value="Unassembled WGS sequence"/>
</dbReference>
<dbReference type="STRING" id="1133569.FD21_GL001238"/>
<dbReference type="Pfam" id="PF01476">
    <property type="entry name" value="LysM"/>
    <property type="match status" value="1"/>
</dbReference>
<dbReference type="SMART" id="SM00257">
    <property type="entry name" value="LysM"/>
    <property type="match status" value="1"/>
</dbReference>
<protein>
    <submittedName>
        <fullName evidence="3">Peptidoglycan binding protein</fullName>
    </submittedName>
</protein>